<name>A0A5P1F673_ASPOF</name>
<feature type="domain" description="U-box" evidence="6">
    <location>
        <begin position="1"/>
        <end position="62"/>
    </location>
</feature>
<gene>
    <name evidence="7" type="ORF">A4U43_C04F17180</name>
</gene>
<organism evidence="7 8">
    <name type="scientific">Asparagus officinalis</name>
    <name type="common">Garden asparagus</name>
    <dbReference type="NCBI Taxonomy" id="4686"/>
    <lineage>
        <taxon>Eukaryota</taxon>
        <taxon>Viridiplantae</taxon>
        <taxon>Streptophyta</taxon>
        <taxon>Embryophyta</taxon>
        <taxon>Tracheophyta</taxon>
        <taxon>Spermatophyta</taxon>
        <taxon>Magnoliopsida</taxon>
        <taxon>Liliopsida</taxon>
        <taxon>Asparagales</taxon>
        <taxon>Asparagaceae</taxon>
        <taxon>Asparagoideae</taxon>
        <taxon>Asparagus</taxon>
    </lineage>
</organism>
<dbReference type="OMA" id="SKCERML"/>
<keyword evidence="8" id="KW-1185">Reference proteome</keyword>
<dbReference type="EMBL" id="CM007384">
    <property type="protein sequence ID" value="ONK72229.1"/>
    <property type="molecule type" value="Genomic_DNA"/>
</dbReference>
<evidence type="ECO:0000313" key="7">
    <source>
        <dbReference type="EMBL" id="ONK72229.1"/>
    </source>
</evidence>
<dbReference type="UniPathway" id="UPA00143"/>
<evidence type="ECO:0000259" key="6">
    <source>
        <dbReference type="PROSITE" id="PS51698"/>
    </source>
</evidence>
<accession>A0A5P1F673</accession>
<dbReference type="Gramene" id="ONK72229">
    <property type="protein sequence ID" value="ONK72229"/>
    <property type="gene ID" value="A4U43_C04F17180"/>
</dbReference>
<keyword evidence="4 5" id="KW-0833">Ubl conjugation pathway</keyword>
<evidence type="ECO:0000256" key="2">
    <source>
        <dbReference type="ARBA" id="ARBA00004906"/>
    </source>
</evidence>
<dbReference type="Pfam" id="PF25598">
    <property type="entry name" value="ARM_PUB"/>
    <property type="match status" value="1"/>
</dbReference>
<dbReference type="GO" id="GO:0061630">
    <property type="term" value="F:ubiquitin protein ligase activity"/>
    <property type="evidence" value="ECO:0007669"/>
    <property type="project" value="UniProtKB-UniRule"/>
</dbReference>
<dbReference type="InterPro" id="IPR011989">
    <property type="entry name" value="ARM-like"/>
</dbReference>
<proteinExistence type="predicted"/>
<dbReference type="InterPro" id="IPR013083">
    <property type="entry name" value="Znf_RING/FYVE/PHD"/>
</dbReference>
<dbReference type="PANTHER" id="PTHR22849">
    <property type="entry name" value="WDSAM1 PROTEIN"/>
    <property type="match status" value="1"/>
</dbReference>
<dbReference type="Gene3D" id="1.25.10.10">
    <property type="entry name" value="Leucine-rich Repeat Variant"/>
    <property type="match status" value="1"/>
</dbReference>
<evidence type="ECO:0000256" key="5">
    <source>
        <dbReference type="RuleBase" id="RU369093"/>
    </source>
</evidence>
<keyword evidence="3 5" id="KW-0808">Transferase</keyword>
<dbReference type="SUPFAM" id="SSF57850">
    <property type="entry name" value="RING/U-box"/>
    <property type="match status" value="1"/>
</dbReference>
<dbReference type="EC" id="2.3.2.27" evidence="5"/>
<comment type="catalytic activity">
    <reaction evidence="1 5">
        <text>S-ubiquitinyl-[E2 ubiquitin-conjugating enzyme]-L-cysteine + [acceptor protein]-L-lysine = [E2 ubiquitin-conjugating enzyme]-L-cysteine + N(6)-ubiquitinyl-[acceptor protein]-L-lysine.</text>
        <dbReference type="EC" id="2.3.2.27"/>
    </reaction>
</comment>
<dbReference type="AlphaFoldDB" id="A0A5P1F673"/>
<dbReference type="InterPro" id="IPR003613">
    <property type="entry name" value="Ubox_domain"/>
</dbReference>
<dbReference type="Proteomes" id="UP000243459">
    <property type="component" value="Chromosome 4"/>
</dbReference>
<dbReference type="InterPro" id="IPR045185">
    <property type="entry name" value="PUB22/23/24-like"/>
</dbReference>
<comment type="pathway">
    <text evidence="2 5">Protein modification; protein ubiquitination.</text>
</comment>
<dbReference type="GO" id="GO:0016567">
    <property type="term" value="P:protein ubiquitination"/>
    <property type="evidence" value="ECO:0007669"/>
    <property type="project" value="UniProtKB-UniRule"/>
</dbReference>
<evidence type="ECO:0000256" key="3">
    <source>
        <dbReference type="ARBA" id="ARBA00022679"/>
    </source>
</evidence>
<evidence type="ECO:0000256" key="4">
    <source>
        <dbReference type="ARBA" id="ARBA00022786"/>
    </source>
</evidence>
<protein>
    <recommendedName>
        <fullName evidence="5 6">U-box domain-containing protein</fullName>
        <ecNumber evidence="5">2.3.2.27</ecNumber>
    </recommendedName>
    <alternativeName>
        <fullName evidence="5">RING-type E3 ubiquitin transferase PUB</fullName>
    </alternativeName>
</protein>
<dbReference type="InterPro" id="IPR016024">
    <property type="entry name" value="ARM-type_fold"/>
</dbReference>
<evidence type="ECO:0000256" key="1">
    <source>
        <dbReference type="ARBA" id="ARBA00000900"/>
    </source>
</evidence>
<dbReference type="PANTHER" id="PTHR22849:SF23">
    <property type="entry name" value="U-BOX DOMAIN-CONTAINING PROTEIN"/>
    <property type="match status" value="1"/>
</dbReference>
<dbReference type="PROSITE" id="PS51698">
    <property type="entry name" value="U_BOX"/>
    <property type="match status" value="1"/>
</dbReference>
<sequence length="311" mass="35283">MENPVTVSTGVTYERENIKKWLFTYKKTTCPATMQPLTTFDLTPNTTLKNLILSWHHHQSLLSPPSSPISSVDQYENLARRATNFITDHVASYNRGRRFLHVSSVRGGGRRASPPSNYQIRIRQWIAGTDPGRYVIKLELLSDEISSRLSSSSIDVLIEIVSTKRNRHKAIEAGAVCVLIELLPDANRHKCEKIMLLIRKLCECPEGRLAFAEHGLGVAAVSKKILRVSDLGTKLGVKILWRSFTPKERVIEDMMVFGSVGKLIGLLHIDGRSSTKEKAVKMLKMHGGVWRQYDCFPREFREYLKLLHCSR</sequence>
<dbReference type="Gene3D" id="3.30.40.10">
    <property type="entry name" value="Zinc/RING finger domain, C3HC4 (zinc finger)"/>
    <property type="match status" value="1"/>
</dbReference>
<reference evidence="8" key="1">
    <citation type="journal article" date="2017" name="Nat. Commun.">
        <title>The asparagus genome sheds light on the origin and evolution of a young Y chromosome.</title>
        <authorList>
            <person name="Harkess A."/>
            <person name="Zhou J."/>
            <person name="Xu C."/>
            <person name="Bowers J.E."/>
            <person name="Van der Hulst R."/>
            <person name="Ayyampalayam S."/>
            <person name="Mercati F."/>
            <person name="Riccardi P."/>
            <person name="McKain M.R."/>
            <person name="Kakrana A."/>
            <person name="Tang H."/>
            <person name="Ray J."/>
            <person name="Groenendijk J."/>
            <person name="Arikit S."/>
            <person name="Mathioni S.M."/>
            <person name="Nakano M."/>
            <person name="Shan H."/>
            <person name="Telgmann-Rauber A."/>
            <person name="Kanno A."/>
            <person name="Yue Z."/>
            <person name="Chen H."/>
            <person name="Li W."/>
            <person name="Chen Y."/>
            <person name="Xu X."/>
            <person name="Zhang Y."/>
            <person name="Luo S."/>
            <person name="Chen H."/>
            <person name="Gao J."/>
            <person name="Mao Z."/>
            <person name="Pires J.C."/>
            <person name="Luo M."/>
            <person name="Kudrna D."/>
            <person name="Wing R.A."/>
            <person name="Meyers B.C."/>
            <person name="Yi K."/>
            <person name="Kong H."/>
            <person name="Lavrijsen P."/>
            <person name="Sunseri F."/>
            <person name="Falavigna A."/>
            <person name="Ye Y."/>
            <person name="Leebens-Mack J.H."/>
            <person name="Chen G."/>
        </authorList>
    </citation>
    <scope>NUCLEOTIDE SEQUENCE [LARGE SCALE GENOMIC DNA]</scope>
    <source>
        <strain evidence="8">cv. DH0086</strain>
    </source>
</reference>
<dbReference type="Pfam" id="PF04564">
    <property type="entry name" value="U-box"/>
    <property type="match status" value="1"/>
</dbReference>
<dbReference type="SMART" id="SM00504">
    <property type="entry name" value="Ubox"/>
    <property type="match status" value="1"/>
</dbReference>
<evidence type="ECO:0000313" key="8">
    <source>
        <dbReference type="Proteomes" id="UP000243459"/>
    </source>
</evidence>
<dbReference type="InterPro" id="IPR058678">
    <property type="entry name" value="ARM_PUB"/>
</dbReference>
<dbReference type="SUPFAM" id="SSF48371">
    <property type="entry name" value="ARM repeat"/>
    <property type="match status" value="1"/>
</dbReference>
<comment type="function">
    <text evidence="5">Functions as an E3 ubiquitin ligase.</text>
</comment>